<dbReference type="Pfam" id="PF04343">
    <property type="entry name" value="DUF488"/>
    <property type="match status" value="1"/>
</dbReference>
<name>A0ABM6RMR2_9FIRM</name>
<evidence type="ECO:0008006" key="3">
    <source>
        <dbReference type="Google" id="ProtNLM"/>
    </source>
</evidence>
<dbReference type="PANTHER" id="PTHR39337">
    <property type="entry name" value="BLR5642 PROTEIN"/>
    <property type="match status" value="1"/>
</dbReference>
<organism evidence="1 2">
    <name type="scientific">Sulfobacillus thermotolerans</name>
    <dbReference type="NCBI Taxonomy" id="338644"/>
    <lineage>
        <taxon>Bacteria</taxon>
        <taxon>Bacillati</taxon>
        <taxon>Bacillota</taxon>
        <taxon>Clostridia</taxon>
        <taxon>Eubacteriales</taxon>
        <taxon>Clostridiales Family XVII. Incertae Sedis</taxon>
        <taxon>Sulfobacillus</taxon>
    </lineage>
</organism>
<evidence type="ECO:0000313" key="2">
    <source>
        <dbReference type="Proteomes" id="UP000325292"/>
    </source>
</evidence>
<dbReference type="Proteomes" id="UP000325292">
    <property type="component" value="Chromosome"/>
</dbReference>
<proteinExistence type="predicted"/>
<dbReference type="EMBL" id="CP019454">
    <property type="protein sequence ID" value="AUW92647.1"/>
    <property type="molecule type" value="Genomic_DNA"/>
</dbReference>
<evidence type="ECO:0000313" key="1">
    <source>
        <dbReference type="EMBL" id="AUW92647.1"/>
    </source>
</evidence>
<dbReference type="InterPro" id="IPR007438">
    <property type="entry name" value="DUF488"/>
</dbReference>
<sequence length="162" mass="19040">MSPINVFTMGVYGFTEREFFQTLAELHINVFIDIRRRRGMRGNQYAFVNKVYLQTELSKRGIRYLYDKTLAPSQAIRALQKEDDRKEGTSKQKRVALSDHFIHEYKAACLDSFDVRRFVQQFDPEVNLLLFCVEARPEACHRSLVAEKLREAPEVTIRHILK</sequence>
<dbReference type="PANTHER" id="PTHR39337:SF1">
    <property type="entry name" value="BLR5642 PROTEIN"/>
    <property type="match status" value="1"/>
</dbReference>
<protein>
    <recommendedName>
        <fullName evidence="3">DUF488 domain-containing protein</fullName>
    </recommendedName>
</protein>
<accession>A0ABM6RMR2</accession>
<keyword evidence="2" id="KW-1185">Reference proteome</keyword>
<gene>
    <name evidence="1" type="ORF">BXT84_00665</name>
</gene>
<reference evidence="1 2" key="1">
    <citation type="journal article" date="2019" name="Sci. Rep.">
        <title>Sulfobacillus thermotolerans: new insights into resistance and metabolic capacities of acidophilic chemolithotrophs.</title>
        <authorList>
            <person name="Panyushkina A.E."/>
            <person name="Babenko V.V."/>
            <person name="Nikitina A.S."/>
            <person name="Selezneva O.V."/>
            <person name="Tsaplina I.A."/>
            <person name="Letarova M.A."/>
            <person name="Kostryukova E.S."/>
            <person name="Letarov A.V."/>
        </authorList>
    </citation>
    <scope>NUCLEOTIDE SEQUENCE [LARGE SCALE GENOMIC DNA]</scope>
    <source>
        <strain evidence="1 2">Kr1</strain>
    </source>
</reference>